<dbReference type="EMBL" id="LT670817">
    <property type="protein sequence ID" value="SHH25020.1"/>
    <property type="molecule type" value="Genomic_DNA"/>
</dbReference>
<protein>
    <submittedName>
        <fullName evidence="1">Uncharacterized protein</fullName>
    </submittedName>
</protein>
<dbReference type="AlphaFoldDB" id="A0A1M5RFX3"/>
<sequence length="83" mass="9356">MDNPDVTGIRSGMEYRGVEYSIVQGIERGTWRWTVSVRADETKSGLTSSKPDAATKAENVIDRTFWPNKRRRLIPSGKAVTRT</sequence>
<dbReference type="Proteomes" id="UP000189796">
    <property type="component" value="Chromosome I"/>
</dbReference>
<accession>A0A1M5RFX3</accession>
<organism evidence="1 2">
    <name type="scientific">Bradyrhizobium erythrophlei</name>
    <dbReference type="NCBI Taxonomy" id="1437360"/>
    <lineage>
        <taxon>Bacteria</taxon>
        <taxon>Pseudomonadati</taxon>
        <taxon>Pseudomonadota</taxon>
        <taxon>Alphaproteobacteria</taxon>
        <taxon>Hyphomicrobiales</taxon>
        <taxon>Nitrobacteraceae</taxon>
        <taxon>Bradyrhizobium</taxon>
    </lineage>
</organism>
<proteinExistence type="predicted"/>
<reference evidence="1 2" key="1">
    <citation type="submission" date="2016-11" db="EMBL/GenBank/DDBJ databases">
        <authorList>
            <person name="Jaros S."/>
            <person name="Januszkiewicz K."/>
            <person name="Wedrychowicz H."/>
        </authorList>
    </citation>
    <scope>NUCLEOTIDE SEQUENCE [LARGE SCALE GENOMIC DNA]</scope>
    <source>
        <strain evidence="1 2">GAS138</strain>
    </source>
</reference>
<evidence type="ECO:0000313" key="2">
    <source>
        <dbReference type="Proteomes" id="UP000189796"/>
    </source>
</evidence>
<evidence type="ECO:0000313" key="1">
    <source>
        <dbReference type="EMBL" id="SHH25020.1"/>
    </source>
</evidence>
<name>A0A1M5RFX3_9BRAD</name>
<gene>
    <name evidence="1" type="ORF">SAMN05443248_4210</name>
</gene>